<comment type="caution">
    <text evidence="2">The sequence shown here is derived from an EMBL/GenBank/DDBJ whole genome shotgun (WGS) entry which is preliminary data.</text>
</comment>
<dbReference type="OrthoDB" id="406034at2759"/>
<feature type="chain" id="PRO_5032376054" description="Secreted protein" evidence="1">
    <location>
        <begin position="33"/>
        <end position="123"/>
    </location>
</feature>
<evidence type="ECO:0000313" key="2">
    <source>
        <dbReference type="EMBL" id="CAE7932450.1"/>
    </source>
</evidence>
<evidence type="ECO:0008006" key="4">
    <source>
        <dbReference type="Google" id="ProtNLM"/>
    </source>
</evidence>
<sequence>MHVRSNGWQMRAHDALLFALTGLFWELCSTAAAPGDVESKDPADWAAGVSEAVWHRGEMPKQTDFSEGFEAATSPWAGHRLDPSRHRRYPPKLLQAFAIPDCSLFLMSSPNRLPVNGHDRGCM</sequence>
<feature type="signal peptide" evidence="1">
    <location>
        <begin position="1"/>
        <end position="32"/>
    </location>
</feature>
<keyword evidence="3" id="KW-1185">Reference proteome</keyword>
<reference evidence="2" key="1">
    <citation type="submission" date="2021-02" db="EMBL/GenBank/DDBJ databases">
        <authorList>
            <person name="Dougan E. K."/>
            <person name="Rhodes N."/>
            <person name="Thang M."/>
            <person name="Chan C."/>
        </authorList>
    </citation>
    <scope>NUCLEOTIDE SEQUENCE</scope>
</reference>
<protein>
    <recommendedName>
        <fullName evidence="4">Secreted protein</fullName>
    </recommendedName>
</protein>
<proteinExistence type="predicted"/>
<dbReference type="EMBL" id="CAJNJA010082363">
    <property type="protein sequence ID" value="CAE7932450.1"/>
    <property type="molecule type" value="Genomic_DNA"/>
</dbReference>
<organism evidence="2 3">
    <name type="scientific">Symbiodinium necroappetens</name>
    <dbReference type="NCBI Taxonomy" id="1628268"/>
    <lineage>
        <taxon>Eukaryota</taxon>
        <taxon>Sar</taxon>
        <taxon>Alveolata</taxon>
        <taxon>Dinophyceae</taxon>
        <taxon>Suessiales</taxon>
        <taxon>Symbiodiniaceae</taxon>
        <taxon>Symbiodinium</taxon>
    </lineage>
</organism>
<evidence type="ECO:0000256" key="1">
    <source>
        <dbReference type="SAM" id="SignalP"/>
    </source>
</evidence>
<gene>
    <name evidence="2" type="ORF">SNEC2469_LOCUS32506</name>
</gene>
<dbReference type="AlphaFoldDB" id="A0A813BYM8"/>
<evidence type="ECO:0000313" key="3">
    <source>
        <dbReference type="Proteomes" id="UP000601435"/>
    </source>
</evidence>
<accession>A0A813BYM8</accession>
<name>A0A813BYM8_9DINO</name>
<keyword evidence="1" id="KW-0732">Signal</keyword>
<dbReference type="Proteomes" id="UP000601435">
    <property type="component" value="Unassembled WGS sequence"/>
</dbReference>